<sequence length="220" mass="24275">MFRLRTVPHGSLQPATSHVDLVYCVLHNATASNADDHFRGIRNLVRGSIHSSDAPVHNCLPNRGWTNTILHRVGTVQPGRSLFGTSFGKFRCRNVQPHHQYGVPDHAARLGSVCVSSVFHLLCHAGSTGQEVPSGDARTFRWRCGPADGQRVSVEDLTSLNLEQKFNFLNPQHFPGLLPINLFQIVYLFHQTLLHTTTTSSMVCLCLAATTIGLSQHFSS</sequence>
<dbReference type="EMBL" id="HBUE01346811">
    <property type="protein sequence ID" value="CAG6601166.1"/>
    <property type="molecule type" value="Transcribed_RNA"/>
</dbReference>
<proteinExistence type="predicted"/>
<dbReference type="EMBL" id="HBUE01239821">
    <property type="protein sequence ID" value="CAG6548941.1"/>
    <property type="molecule type" value="Transcribed_RNA"/>
</dbReference>
<dbReference type="AlphaFoldDB" id="A0A8D8IAA2"/>
<dbReference type="EMBL" id="HBUE01239820">
    <property type="protein sequence ID" value="CAG6548939.1"/>
    <property type="molecule type" value="Transcribed_RNA"/>
</dbReference>
<reference evidence="1" key="1">
    <citation type="submission" date="2021-05" db="EMBL/GenBank/DDBJ databases">
        <authorList>
            <person name="Alioto T."/>
            <person name="Alioto T."/>
            <person name="Gomez Garrido J."/>
        </authorList>
    </citation>
    <scope>NUCLEOTIDE SEQUENCE</scope>
</reference>
<dbReference type="EMBL" id="HBUE01239827">
    <property type="protein sequence ID" value="CAG6548959.1"/>
    <property type="molecule type" value="Transcribed_RNA"/>
</dbReference>
<dbReference type="EMBL" id="HBUE01346818">
    <property type="protein sequence ID" value="CAG6601185.1"/>
    <property type="molecule type" value="Transcribed_RNA"/>
</dbReference>
<accession>A0A8D8IAA2</accession>
<name>A0A8D8IAA2_CULPI</name>
<dbReference type="EMBL" id="HBUE01346814">
    <property type="protein sequence ID" value="CAG6601172.1"/>
    <property type="molecule type" value="Transcribed_RNA"/>
</dbReference>
<protein>
    <submittedName>
        <fullName evidence="1">(northern house mosquito) hypothetical protein</fullName>
    </submittedName>
</protein>
<dbReference type="EMBL" id="HBUE01346813">
    <property type="protein sequence ID" value="CAG6601170.1"/>
    <property type="molecule type" value="Transcribed_RNA"/>
</dbReference>
<dbReference type="EMBL" id="HBUE01239826">
    <property type="protein sequence ID" value="CAG6548956.1"/>
    <property type="molecule type" value="Transcribed_RNA"/>
</dbReference>
<dbReference type="EMBL" id="HBUE01239819">
    <property type="protein sequence ID" value="CAG6548937.1"/>
    <property type="molecule type" value="Transcribed_RNA"/>
</dbReference>
<dbReference type="EMBL" id="HBUE01346812">
    <property type="protein sequence ID" value="CAG6601168.1"/>
    <property type="molecule type" value="Transcribed_RNA"/>
</dbReference>
<organism evidence="1">
    <name type="scientific">Culex pipiens</name>
    <name type="common">House mosquito</name>
    <dbReference type="NCBI Taxonomy" id="7175"/>
    <lineage>
        <taxon>Eukaryota</taxon>
        <taxon>Metazoa</taxon>
        <taxon>Ecdysozoa</taxon>
        <taxon>Arthropoda</taxon>
        <taxon>Hexapoda</taxon>
        <taxon>Insecta</taxon>
        <taxon>Pterygota</taxon>
        <taxon>Neoptera</taxon>
        <taxon>Endopterygota</taxon>
        <taxon>Diptera</taxon>
        <taxon>Nematocera</taxon>
        <taxon>Culicoidea</taxon>
        <taxon>Culicidae</taxon>
        <taxon>Culicinae</taxon>
        <taxon>Culicini</taxon>
        <taxon>Culex</taxon>
        <taxon>Culex</taxon>
    </lineage>
</organism>
<evidence type="ECO:0000313" key="1">
    <source>
        <dbReference type="EMBL" id="CAG6548943.1"/>
    </source>
</evidence>
<dbReference type="EMBL" id="HBUE01239822">
    <property type="protein sequence ID" value="CAG6548943.1"/>
    <property type="molecule type" value="Transcribed_RNA"/>
</dbReference>
<dbReference type="EMBL" id="HBUE01346819">
    <property type="protein sequence ID" value="CAG6601188.1"/>
    <property type="molecule type" value="Transcribed_RNA"/>
</dbReference>